<evidence type="ECO:0000256" key="2">
    <source>
        <dbReference type="ARBA" id="ARBA00010528"/>
    </source>
</evidence>
<dbReference type="SUPFAM" id="SSF56281">
    <property type="entry name" value="Metallo-hydrolase/oxidoreductase"/>
    <property type="match status" value="1"/>
</dbReference>
<accession>A0AA36CG64</accession>
<sequence>MLAARSSACRAGSLGIRCGATAPTVDSISKQHQKLVENEPGPLWRVGKSPFQEIPQAWLSSLKTIKEEPQGIIDLHPDVFRTTPRLDLLHRNIVWQQVYRNVQLTKMLTKAEMPGGGSKPWPQKRTGRHHAGSIRAPHFHRGGFAHGVRGPKTWFYMLPDSIRIKGLCVALTVKHAQDDLQVVSSLEELPDGDPQFLMSLADERNWGYSVLFVSETDTITGPLSEATSQLPWMNVMPYYGLNCFSLMKYDTIVFSQKALNLIQTSLLRHLHRADSLNTKYRYKDIKEKILKEDWEMVIEVEQLIIGFVRDGFAEGSVTLIKHDAGRILVDTGSPDNWNQLEAELKLREIELDAIDTLVITHGHIDHCANLGRFAKATIYMDNDRRSPTGVYSPTEDIIQLTPLIFIKKYRGHTDNDLVIVVNGTAVGTIVVAGDLFETESDANDWEANSRYVEPQKKFVISIQGGRICSRIVPNLRSVSEMKPISCASGMSLEQPQREALAAQIAEIDVAQCQEAFTTSANIHVPNLDNVKPVPADRYIVSSKLPSEERERLTKLGLEAISRNELCVLVLAGGQASRLGSAEPKGTIPLGLAFPEGSVAQGDSLLSIQAAKIRCLQDLASRTFPGTHGKIQWAVMTSAGTKEATLKHLEKIVPANGLSIDDVRPGQHPCLLDGWQPAAFEEGRSLHSTKWQWRHLLGASHHLPKLRQRGVKYLQTYCVDNILCRVGDPTMLGMVIDKKADCAAKTLEKIPGELIGSITIEDGKPRVTEYSELGNLESKTGPDGKLLYRAGSIAIHFFTMDFLERYFFLSFDKFCRFCTADFHLPYHRALKKIATSTKTATSSPRKNQVASSSSSSSLTSSPSAAISMLGRRCAKTSSRRSRMPSRRGKDCLSTCVRDLAAQSRRWLEAAGAEVDSIDKIFVAAARSYSGEGLESWQKYYLSAIARHLS</sequence>
<dbReference type="Pfam" id="PF01704">
    <property type="entry name" value="UDPGP"/>
    <property type="match status" value="1"/>
</dbReference>
<dbReference type="GO" id="GO:0070569">
    <property type="term" value="F:uridylyltransferase activity"/>
    <property type="evidence" value="ECO:0007669"/>
    <property type="project" value="InterPro"/>
</dbReference>
<dbReference type="SMART" id="SM00849">
    <property type="entry name" value="Lactamase_B"/>
    <property type="match status" value="1"/>
</dbReference>
<dbReference type="InterPro" id="IPR029044">
    <property type="entry name" value="Nucleotide-diphossugar_trans"/>
</dbReference>
<dbReference type="InterPro" id="IPR023574">
    <property type="entry name" value="Ribosomal_uL4_dom_sf"/>
</dbReference>
<keyword evidence="6" id="KW-0496">Mitochondrion</keyword>
<feature type="non-terminal residue" evidence="12">
    <location>
        <position position="948"/>
    </location>
</feature>
<dbReference type="Gene3D" id="3.40.1370.10">
    <property type="match status" value="1"/>
</dbReference>
<dbReference type="AlphaFoldDB" id="A0AA36CG64"/>
<evidence type="ECO:0000256" key="1">
    <source>
        <dbReference type="ARBA" id="ARBA00004173"/>
    </source>
</evidence>
<protein>
    <recommendedName>
        <fullName evidence="8">Large ribosomal subunit protein uL4m</fullName>
    </recommendedName>
    <alternativeName>
        <fullName evidence="9">39S ribosomal protein L4, mitochondrial</fullName>
    </alternativeName>
</protein>
<dbReference type="InterPro" id="IPR001279">
    <property type="entry name" value="Metallo-B-lactamas"/>
</dbReference>
<dbReference type="GO" id="GO:0006412">
    <property type="term" value="P:translation"/>
    <property type="evidence" value="ECO:0007669"/>
    <property type="project" value="InterPro"/>
</dbReference>
<feature type="domain" description="Metallo-beta-lactamase" evidence="11">
    <location>
        <begin position="314"/>
        <end position="466"/>
    </location>
</feature>
<feature type="region of interest" description="Disordered" evidence="10">
    <location>
        <begin position="836"/>
        <end position="888"/>
    </location>
</feature>
<evidence type="ECO:0000256" key="4">
    <source>
        <dbReference type="ARBA" id="ARBA00022695"/>
    </source>
</evidence>
<reference evidence="12" key="1">
    <citation type="submission" date="2023-06" db="EMBL/GenBank/DDBJ databases">
        <authorList>
            <person name="Delattre M."/>
        </authorList>
    </citation>
    <scope>NUCLEOTIDE SEQUENCE</scope>
    <source>
        <strain evidence="12">AF72</strain>
    </source>
</reference>
<organism evidence="12 13">
    <name type="scientific">Mesorhabditis spiculigera</name>
    <dbReference type="NCBI Taxonomy" id="96644"/>
    <lineage>
        <taxon>Eukaryota</taxon>
        <taxon>Metazoa</taxon>
        <taxon>Ecdysozoa</taxon>
        <taxon>Nematoda</taxon>
        <taxon>Chromadorea</taxon>
        <taxon>Rhabditida</taxon>
        <taxon>Rhabditina</taxon>
        <taxon>Rhabditomorpha</taxon>
        <taxon>Rhabditoidea</taxon>
        <taxon>Rhabditidae</taxon>
        <taxon>Mesorhabditinae</taxon>
        <taxon>Mesorhabditis</taxon>
    </lineage>
</organism>
<evidence type="ECO:0000313" key="13">
    <source>
        <dbReference type="Proteomes" id="UP001177023"/>
    </source>
</evidence>
<dbReference type="Gene3D" id="3.90.550.10">
    <property type="entry name" value="Spore Coat Polysaccharide Biosynthesis Protein SpsA, Chain A"/>
    <property type="match status" value="1"/>
</dbReference>
<gene>
    <name evidence="12" type="ORF">MSPICULIGERA_LOCUS6951</name>
</gene>
<dbReference type="InterPro" id="IPR036866">
    <property type="entry name" value="RibonucZ/Hydroxyglut_hydro"/>
</dbReference>
<keyword evidence="4" id="KW-0548">Nucleotidyltransferase</keyword>
<keyword evidence="7" id="KW-0687">Ribonucleoprotein</keyword>
<proteinExistence type="inferred from homology"/>
<evidence type="ECO:0000256" key="9">
    <source>
        <dbReference type="ARBA" id="ARBA00082711"/>
    </source>
</evidence>
<evidence type="ECO:0000256" key="8">
    <source>
        <dbReference type="ARBA" id="ARBA00040565"/>
    </source>
</evidence>
<keyword evidence="13" id="KW-1185">Reference proteome</keyword>
<comment type="similarity">
    <text evidence="2">Belongs to the universal ribosomal protein uL4 family.</text>
</comment>
<dbReference type="EMBL" id="CATQJA010001737">
    <property type="protein sequence ID" value="CAJ0568432.1"/>
    <property type="molecule type" value="Genomic_DNA"/>
</dbReference>
<dbReference type="GO" id="GO:0005840">
    <property type="term" value="C:ribosome"/>
    <property type="evidence" value="ECO:0007669"/>
    <property type="project" value="UniProtKB-KW"/>
</dbReference>
<dbReference type="Proteomes" id="UP001177023">
    <property type="component" value="Unassembled WGS sequence"/>
</dbReference>
<evidence type="ECO:0000256" key="7">
    <source>
        <dbReference type="ARBA" id="ARBA00023274"/>
    </source>
</evidence>
<dbReference type="GO" id="GO:1990904">
    <property type="term" value="C:ribonucleoprotein complex"/>
    <property type="evidence" value="ECO:0007669"/>
    <property type="project" value="UniProtKB-KW"/>
</dbReference>
<comment type="caution">
    <text evidence="12">The sequence shown here is derived from an EMBL/GenBank/DDBJ whole genome shotgun (WGS) entry which is preliminary data.</text>
</comment>
<dbReference type="GO" id="GO:0005743">
    <property type="term" value="C:mitochondrial inner membrane"/>
    <property type="evidence" value="ECO:0007669"/>
    <property type="project" value="UniProtKB-ARBA"/>
</dbReference>
<dbReference type="InterPro" id="IPR002136">
    <property type="entry name" value="Ribosomal_uL4"/>
</dbReference>
<dbReference type="SUPFAM" id="SSF53448">
    <property type="entry name" value="Nucleotide-diphospho-sugar transferases"/>
    <property type="match status" value="1"/>
</dbReference>
<evidence type="ECO:0000256" key="10">
    <source>
        <dbReference type="SAM" id="MobiDB-lite"/>
    </source>
</evidence>
<comment type="subcellular location">
    <subcellularLocation>
        <location evidence="1">Mitochondrion</location>
    </subcellularLocation>
</comment>
<dbReference type="GO" id="GO:0003735">
    <property type="term" value="F:structural constituent of ribosome"/>
    <property type="evidence" value="ECO:0007669"/>
    <property type="project" value="InterPro"/>
</dbReference>
<dbReference type="Pfam" id="PF00753">
    <property type="entry name" value="Lactamase_B"/>
    <property type="match status" value="1"/>
</dbReference>
<feature type="compositionally biased region" description="Basic residues" evidence="10">
    <location>
        <begin position="871"/>
        <end position="885"/>
    </location>
</feature>
<evidence type="ECO:0000256" key="6">
    <source>
        <dbReference type="ARBA" id="ARBA00023128"/>
    </source>
</evidence>
<dbReference type="InterPro" id="IPR002618">
    <property type="entry name" value="UDPGP_fam"/>
</dbReference>
<name>A0AA36CG64_9BILA</name>
<dbReference type="PANTHER" id="PTHR10746">
    <property type="entry name" value="50S RIBOSOMAL PROTEIN L4"/>
    <property type="match status" value="1"/>
</dbReference>
<dbReference type="Pfam" id="PF00573">
    <property type="entry name" value="Ribosomal_L4"/>
    <property type="match status" value="1"/>
</dbReference>
<keyword evidence="5" id="KW-0689">Ribosomal protein</keyword>
<feature type="compositionally biased region" description="Low complexity" evidence="10">
    <location>
        <begin position="849"/>
        <end position="866"/>
    </location>
</feature>
<dbReference type="SUPFAM" id="SSF52166">
    <property type="entry name" value="Ribosomal protein L4"/>
    <property type="match status" value="1"/>
</dbReference>
<evidence type="ECO:0000256" key="3">
    <source>
        <dbReference type="ARBA" id="ARBA00022679"/>
    </source>
</evidence>
<dbReference type="PANTHER" id="PTHR10746:SF6">
    <property type="entry name" value="LARGE RIBOSOMAL SUBUNIT PROTEIN UL4M"/>
    <property type="match status" value="1"/>
</dbReference>
<dbReference type="FunFam" id="3.40.1370.10:FF:000005">
    <property type="entry name" value="39S ribosomal protein L4, mitochondrial"/>
    <property type="match status" value="1"/>
</dbReference>
<dbReference type="Gene3D" id="3.60.15.10">
    <property type="entry name" value="Ribonuclease Z/Hydroxyacylglutathione hydrolase-like"/>
    <property type="match status" value="1"/>
</dbReference>
<evidence type="ECO:0000256" key="5">
    <source>
        <dbReference type="ARBA" id="ARBA00022980"/>
    </source>
</evidence>
<evidence type="ECO:0000259" key="11">
    <source>
        <dbReference type="SMART" id="SM00849"/>
    </source>
</evidence>
<evidence type="ECO:0000313" key="12">
    <source>
        <dbReference type="EMBL" id="CAJ0568432.1"/>
    </source>
</evidence>
<dbReference type="InterPro" id="IPR013005">
    <property type="entry name" value="Ribosomal_uL4-like"/>
</dbReference>
<keyword evidence="3" id="KW-0808">Transferase</keyword>